<evidence type="ECO:0008006" key="3">
    <source>
        <dbReference type="Google" id="ProtNLM"/>
    </source>
</evidence>
<dbReference type="CDD" id="cd22584">
    <property type="entry name" value="Rcat_RBR_unk"/>
    <property type="match status" value="1"/>
</dbReference>
<accession>A0AAD4D424</accession>
<protein>
    <recommendedName>
        <fullName evidence="3">RING-type domain-containing protein</fullName>
    </recommendedName>
</protein>
<dbReference type="EMBL" id="JAAAIL010001833">
    <property type="protein sequence ID" value="KAG0264351.1"/>
    <property type="molecule type" value="Genomic_DNA"/>
</dbReference>
<organism evidence="1 2">
    <name type="scientific">Linnemannia exigua</name>
    <dbReference type="NCBI Taxonomy" id="604196"/>
    <lineage>
        <taxon>Eukaryota</taxon>
        <taxon>Fungi</taxon>
        <taxon>Fungi incertae sedis</taxon>
        <taxon>Mucoromycota</taxon>
        <taxon>Mortierellomycotina</taxon>
        <taxon>Mortierellomycetes</taxon>
        <taxon>Mortierellales</taxon>
        <taxon>Mortierellaceae</taxon>
        <taxon>Linnemannia</taxon>
    </lineage>
</organism>
<dbReference type="Gene3D" id="1.20.120.1750">
    <property type="match status" value="1"/>
</dbReference>
<feature type="non-terminal residue" evidence="1">
    <location>
        <position position="266"/>
    </location>
</feature>
<name>A0AAD4D424_9FUNG</name>
<dbReference type="Proteomes" id="UP001194580">
    <property type="component" value="Unassembled WGS sequence"/>
</dbReference>
<reference evidence="1" key="1">
    <citation type="journal article" date="2020" name="Fungal Divers.">
        <title>Resolving the Mortierellaceae phylogeny through synthesis of multi-gene phylogenetics and phylogenomics.</title>
        <authorList>
            <person name="Vandepol N."/>
            <person name="Liber J."/>
            <person name="Desiro A."/>
            <person name="Na H."/>
            <person name="Kennedy M."/>
            <person name="Barry K."/>
            <person name="Grigoriev I.V."/>
            <person name="Miller A.N."/>
            <person name="O'Donnell K."/>
            <person name="Stajich J.E."/>
            <person name="Bonito G."/>
        </authorList>
    </citation>
    <scope>NUCLEOTIDE SEQUENCE</scope>
    <source>
        <strain evidence="1">NRRL 28262</strain>
    </source>
</reference>
<evidence type="ECO:0000313" key="2">
    <source>
        <dbReference type="Proteomes" id="UP001194580"/>
    </source>
</evidence>
<gene>
    <name evidence="1" type="ORF">BGZ95_003615</name>
</gene>
<keyword evidence="2" id="KW-1185">Reference proteome</keyword>
<evidence type="ECO:0000313" key="1">
    <source>
        <dbReference type="EMBL" id="KAG0264351.1"/>
    </source>
</evidence>
<comment type="caution">
    <text evidence="1">The sequence shown here is derived from an EMBL/GenBank/DDBJ whole genome shotgun (WGS) entry which is preliminary data.</text>
</comment>
<dbReference type="AlphaFoldDB" id="A0AAD4D424"/>
<dbReference type="SUPFAM" id="SSF57850">
    <property type="entry name" value="RING/U-box"/>
    <property type="match status" value="1"/>
</dbReference>
<sequence length="266" mass="30320">NNHDAGTEGGDGTASELDDYFYALLVQVLVISDDREAGVFGKLPSDSDPQVAIEHMLQEAEELGQSYRLAKSLSTCEAVPDNLQEEMRLQDDVVQSDRELAQPVCLMDAGDVDKYESLKREIENPCPPLLELDEAASRVISENDWKVCERCGAVVERVSGCVHITCMCRNEFCYTCRKTWKTCKCELYPVEELNQILDERVGNGDPGVARDRLRNVLQNYYQHQHNWERRNSNGQRCGVCRWDMPVYCMHCEGCMETRCRSCAFNR</sequence>
<proteinExistence type="predicted"/>